<organism evidence="1 2">
    <name type="scientific">Perkinsus olseni</name>
    <name type="common">Perkinsus atlanticus</name>
    <dbReference type="NCBI Taxonomy" id="32597"/>
    <lineage>
        <taxon>Eukaryota</taxon>
        <taxon>Sar</taxon>
        <taxon>Alveolata</taxon>
        <taxon>Perkinsozoa</taxon>
        <taxon>Perkinsea</taxon>
        <taxon>Perkinsida</taxon>
        <taxon>Perkinsidae</taxon>
        <taxon>Perkinsus</taxon>
    </lineage>
</organism>
<name>A0A7J6LGD5_PEROL</name>
<evidence type="ECO:0000313" key="2">
    <source>
        <dbReference type="Proteomes" id="UP000570595"/>
    </source>
</evidence>
<proteinExistence type="predicted"/>
<sequence length="85" mass="9540">MSQLNGMKPFSGRTVEMQRQIEGKLPPPSRIIYVDRAGNQAVFGSSPTGYIRIVDDDRNVNQEFVNFLSYLLSAHVYASSRSSRS</sequence>
<dbReference type="AlphaFoldDB" id="A0A7J6LGD5"/>
<gene>
    <name evidence="1" type="ORF">FOZ61_005706</name>
</gene>
<reference evidence="1 2" key="1">
    <citation type="submission" date="2020-04" db="EMBL/GenBank/DDBJ databases">
        <title>Perkinsus olseni comparative genomics.</title>
        <authorList>
            <person name="Bogema D.R."/>
        </authorList>
    </citation>
    <scope>NUCLEOTIDE SEQUENCE [LARGE SCALE GENOMIC DNA]</scope>
    <source>
        <strain evidence="1">ATCC PRA-179</strain>
    </source>
</reference>
<comment type="caution">
    <text evidence="1">The sequence shown here is derived from an EMBL/GenBank/DDBJ whole genome shotgun (WGS) entry which is preliminary data.</text>
</comment>
<accession>A0A7J6LGD5</accession>
<evidence type="ECO:0000313" key="1">
    <source>
        <dbReference type="EMBL" id="KAF4658342.1"/>
    </source>
</evidence>
<protein>
    <submittedName>
        <fullName evidence="1">Uncharacterized protein</fullName>
    </submittedName>
</protein>
<dbReference type="EMBL" id="JABAHT010000313">
    <property type="protein sequence ID" value="KAF4658342.1"/>
    <property type="molecule type" value="Genomic_DNA"/>
</dbReference>
<dbReference type="Proteomes" id="UP000570595">
    <property type="component" value="Unassembled WGS sequence"/>
</dbReference>